<keyword evidence="3 9" id="KW-0662">Pyridine nucleotide biosynthesis</keyword>
<dbReference type="eggNOG" id="COG0654">
    <property type="taxonomic scope" value="Bacteria"/>
</dbReference>
<evidence type="ECO:0000256" key="2">
    <source>
        <dbReference type="ARBA" id="ARBA00022630"/>
    </source>
</evidence>
<reference evidence="11" key="1">
    <citation type="journal article" date="2014" name="Genome Announc.">
        <title>Draft Genome Sequences of Marine Flavobacterium Nonlabens Strains NR17, NR24, NR27, NR32, NR33, and Ara13.</title>
        <authorList>
            <person name="Nakanishi M."/>
            <person name="Meirelles P."/>
            <person name="Suzuki R."/>
            <person name="Takatani N."/>
            <person name="Mino S."/>
            <person name="Suda W."/>
            <person name="Oshima K."/>
            <person name="Hattori M."/>
            <person name="Ohkuma M."/>
            <person name="Hosokawa M."/>
            <person name="Miyashita K."/>
            <person name="Thompson F.L."/>
            <person name="Niwa A."/>
            <person name="Sawabe T."/>
            <person name="Sawabe T."/>
        </authorList>
    </citation>
    <scope>NUCLEOTIDE SEQUENCE [LARGE SCALE GENOMIC DNA]</scope>
    <source>
        <strain evidence="11">JCM 19294</strain>
    </source>
</reference>
<dbReference type="AlphaFoldDB" id="A0A090PWZ7"/>
<keyword evidence="4 9" id="KW-0274">FAD</keyword>
<dbReference type="InterPro" id="IPR002938">
    <property type="entry name" value="FAD-bd"/>
</dbReference>
<dbReference type="PANTHER" id="PTHR46028">
    <property type="entry name" value="KYNURENINE 3-MONOOXYGENASE"/>
    <property type="match status" value="1"/>
</dbReference>
<dbReference type="UniPathway" id="UPA00253">
    <property type="reaction ID" value="UER00328"/>
</dbReference>
<dbReference type="HAMAP" id="MF_01971">
    <property type="entry name" value="Kynurenine_monooxygenase"/>
    <property type="match status" value="1"/>
</dbReference>
<evidence type="ECO:0000256" key="5">
    <source>
        <dbReference type="ARBA" id="ARBA00022857"/>
    </source>
</evidence>
<dbReference type="GO" id="GO:0019805">
    <property type="term" value="P:quinolinate biosynthetic process"/>
    <property type="evidence" value="ECO:0007669"/>
    <property type="project" value="UniProtKB-UniRule"/>
</dbReference>
<keyword evidence="6 9" id="KW-0560">Oxidoreductase</keyword>
<evidence type="ECO:0000256" key="7">
    <source>
        <dbReference type="ARBA" id="ARBA00023033"/>
    </source>
</evidence>
<evidence type="ECO:0000256" key="4">
    <source>
        <dbReference type="ARBA" id="ARBA00022827"/>
    </source>
</evidence>
<comment type="similarity">
    <text evidence="9">Belongs to the aromatic-ring hydroxylase family. KMO subfamily.</text>
</comment>
<proteinExistence type="inferred from homology"/>
<comment type="catalytic activity">
    <reaction evidence="8 9">
        <text>L-kynurenine + NADPH + O2 + H(+) = 3-hydroxy-L-kynurenine + NADP(+) + H2O</text>
        <dbReference type="Rhea" id="RHEA:20545"/>
        <dbReference type="ChEBI" id="CHEBI:15377"/>
        <dbReference type="ChEBI" id="CHEBI:15378"/>
        <dbReference type="ChEBI" id="CHEBI:15379"/>
        <dbReference type="ChEBI" id="CHEBI:57783"/>
        <dbReference type="ChEBI" id="CHEBI:57959"/>
        <dbReference type="ChEBI" id="CHEBI:58125"/>
        <dbReference type="ChEBI" id="CHEBI:58349"/>
        <dbReference type="EC" id="1.14.13.9"/>
    </reaction>
</comment>
<dbReference type="InterPro" id="IPR027545">
    <property type="entry name" value="Kynurenine_monooxygenase"/>
</dbReference>
<dbReference type="SUPFAM" id="SSF51905">
    <property type="entry name" value="FAD/NAD(P)-binding domain"/>
    <property type="match status" value="1"/>
</dbReference>
<sequence length="465" mass="52970">MEINNKDTKILISGAGLCGSLLGLRLAQRGYKVDILEKRPDMRSQQVDGGRSINLALSDRGLKGLKLVGLEEKVKDLCIPMHGRLIHNIDGSTFTSNYSGREGEYINSISREELNKLLLDEADKYDDVQIDFNDEVLHVDLENTTITYHDSESNEEKTWKADLIFGADGAGSAVRKAMVRQRDFLFSHSIEWLPHGYKELSIPPAEDGSWRIEKNALHIWPRGGFMLIALPNLDGSFTLTLFLDYKSKEGPSFEDLKNDRSVIEFFNTYFSDVVPHIPDLVEQFNNNPTPPLGTIKCNPWDAYGKSLLIGDAAHAIVPFYGQGMNASFEDVVDFDLTLDRNKYWSKAFSDFAETRKPNTDAIADLALDNFIEMRDSVANSDFKKKRQIEMLLESHFAKEEYQSKYSLVTFPVEGISYREAMLQGRAQDRAILYLLKENIISPEDHENDLLFEISRKTKDILWFRN</sequence>
<evidence type="ECO:0000313" key="12">
    <source>
        <dbReference type="Proteomes" id="UP000029221"/>
    </source>
</evidence>
<keyword evidence="2 9" id="KW-0285">Flavoprotein</keyword>
<evidence type="ECO:0000259" key="10">
    <source>
        <dbReference type="Pfam" id="PF01494"/>
    </source>
</evidence>
<keyword evidence="5 9" id="KW-0521">NADP</keyword>
<comment type="pathway">
    <text evidence="9">Cofactor biosynthesis; NAD(+) biosynthesis; quinolinate from L-kynurenine: step 1/3.</text>
</comment>
<dbReference type="GO" id="GO:0009435">
    <property type="term" value="P:NAD+ biosynthetic process"/>
    <property type="evidence" value="ECO:0007669"/>
    <property type="project" value="UniProtKB-UniPathway"/>
</dbReference>
<dbReference type="FunFam" id="3.50.50.60:FF:000185">
    <property type="entry name" value="Kynurenine 3-monooxygenase"/>
    <property type="match status" value="1"/>
</dbReference>
<dbReference type="PRINTS" id="PR00420">
    <property type="entry name" value="RNGMNOXGNASE"/>
</dbReference>
<dbReference type="GO" id="GO:0004502">
    <property type="term" value="F:kynurenine 3-monooxygenase activity"/>
    <property type="evidence" value="ECO:0007669"/>
    <property type="project" value="UniProtKB-UniRule"/>
</dbReference>
<dbReference type="RefSeq" id="WP_042275860.1">
    <property type="nucleotide sequence ID" value="NZ_BBML01000001.1"/>
</dbReference>
<name>A0A090PWZ7_9FLAO</name>
<dbReference type="EC" id="1.14.13.9" evidence="9"/>
<protein>
    <recommendedName>
        <fullName evidence="9">Kynurenine 3-monooxygenase</fullName>
        <ecNumber evidence="9">1.14.13.9</ecNumber>
    </recommendedName>
    <alternativeName>
        <fullName evidence="9">Kynurenine 3-hydroxylase</fullName>
    </alternativeName>
</protein>
<evidence type="ECO:0000256" key="6">
    <source>
        <dbReference type="ARBA" id="ARBA00023002"/>
    </source>
</evidence>
<dbReference type="EMBL" id="BBML01000001">
    <property type="protein sequence ID" value="GAK95384.1"/>
    <property type="molecule type" value="Genomic_DNA"/>
</dbReference>
<feature type="domain" description="FAD-binding" evidence="10">
    <location>
        <begin position="7"/>
        <end position="333"/>
    </location>
</feature>
<dbReference type="Pfam" id="PF01494">
    <property type="entry name" value="FAD_binding_3"/>
    <property type="match status" value="1"/>
</dbReference>
<dbReference type="Gene3D" id="3.50.50.60">
    <property type="entry name" value="FAD/NAD(P)-binding domain"/>
    <property type="match status" value="1"/>
</dbReference>
<dbReference type="STRING" id="319236.BST91_00690"/>
<keyword evidence="12" id="KW-1185">Reference proteome</keyword>
<dbReference type="GO" id="GO:0071949">
    <property type="term" value="F:FAD binding"/>
    <property type="evidence" value="ECO:0007669"/>
    <property type="project" value="InterPro"/>
</dbReference>
<keyword evidence="7 9" id="KW-0503">Monooxygenase</keyword>
<evidence type="ECO:0000256" key="8">
    <source>
        <dbReference type="ARBA" id="ARBA00047818"/>
    </source>
</evidence>
<comment type="cofactor">
    <cofactor evidence="1 9">
        <name>FAD</name>
        <dbReference type="ChEBI" id="CHEBI:57692"/>
    </cofactor>
</comment>
<organism evidence="11 12">
    <name type="scientific">Nonlabens tegetincola</name>
    <dbReference type="NCBI Taxonomy" id="323273"/>
    <lineage>
        <taxon>Bacteria</taxon>
        <taxon>Pseudomonadati</taxon>
        <taxon>Bacteroidota</taxon>
        <taxon>Flavobacteriia</taxon>
        <taxon>Flavobacteriales</taxon>
        <taxon>Flavobacteriaceae</taxon>
        <taxon>Nonlabens</taxon>
    </lineage>
</organism>
<evidence type="ECO:0000256" key="3">
    <source>
        <dbReference type="ARBA" id="ARBA00022642"/>
    </source>
</evidence>
<dbReference type="GO" id="GO:0043420">
    <property type="term" value="P:anthranilate metabolic process"/>
    <property type="evidence" value="ECO:0007669"/>
    <property type="project" value="UniProtKB-UniRule"/>
</dbReference>
<accession>A0A090PWZ7</accession>
<dbReference type="InterPro" id="IPR036188">
    <property type="entry name" value="FAD/NAD-bd_sf"/>
</dbReference>
<dbReference type="Proteomes" id="UP000029221">
    <property type="component" value="Unassembled WGS sequence"/>
</dbReference>
<gene>
    <name evidence="9" type="primary">kmo</name>
    <name evidence="11" type="ORF">JCM19294_2166</name>
</gene>
<dbReference type="GO" id="GO:0070189">
    <property type="term" value="P:kynurenine metabolic process"/>
    <property type="evidence" value="ECO:0007669"/>
    <property type="project" value="TreeGrafter"/>
</dbReference>
<evidence type="ECO:0000256" key="9">
    <source>
        <dbReference type="HAMAP-Rule" id="MF_01971"/>
    </source>
</evidence>
<evidence type="ECO:0000313" key="11">
    <source>
        <dbReference type="EMBL" id="GAK95384.1"/>
    </source>
</evidence>
<dbReference type="GO" id="GO:0006569">
    <property type="term" value="P:L-tryptophan catabolic process"/>
    <property type="evidence" value="ECO:0007669"/>
    <property type="project" value="UniProtKB-UniRule"/>
</dbReference>
<dbReference type="PANTHER" id="PTHR46028:SF2">
    <property type="entry name" value="KYNURENINE 3-MONOOXYGENASE"/>
    <property type="match status" value="1"/>
</dbReference>
<evidence type="ECO:0000256" key="1">
    <source>
        <dbReference type="ARBA" id="ARBA00001974"/>
    </source>
</evidence>
<comment type="function">
    <text evidence="9">Catalyzes the hydroxylation of L-kynurenine (L-Kyn) to form 3-hydroxy-L-kynurenine (L-3OHKyn). Required for synthesis of quinolinic acid.</text>
</comment>
<comment type="caution">
    <text evidence="11">The sequence shown here is derived from an EMBL/GenBank/DDBJ whole genome shotgun (WGS) entry which is preliminary data.</text>
</comment>